<dbReference type="RefSeq" id="WP_379910776.1">
    <property type="nucleotide sequence ID" value="NZ_JBHSWE010000001.1"/>
</dbReference>
<dbReference type="SUPFAM" id="SSF55785">
    <property type="entry name" value="PYP-like sensor domain (PAS domain)"/>
    <property type="match status" value="1"/>
</dbReference>
<dbReference type="EMBL" id="JBHSWE010000001">
    <property type="protein sequence ID" value="MFC6672329.1"/>
    <property type="molecule type" value="Genomic_DNA"/>
</dbReference>
<sequence>MKKPSEQSAATFEELIGLGQQSARKNYYPELERKIAELEQERNRYKWLFENALHGIFRAELSGGILAANPAIAQLLGYRDSADLVAGVVSLENQLFIEPGELAVIREQLLSGRRLTGYETRLRCRNGSTVDVAMTILLKREGGREVIEAFVADYTERKRARNACSSSMPSSSSGSPVGPRNCSRSTGSCARRCRSGNCWPSSCARPRRRPKGPIAARTSIWRLPATTCCSR</sequence>
<dbReference type="PROSITE" id="PS50112">
    <property type="entry name" value="PAS"/>
    <property type="match status" value="1"/>
</dbReference>
<evidence type="ECO:0000313" key="3">
    <source>
        <dbReference type="EMBL" id="MFC6672329.1"/>
    </source>
</evidence>
<dbReference type="Gene3D" id="3.30.450.20">
    <property type="entry name" value="PAS domain"/>
    <property type="match status" value="1"/>
</dbReference>
<gene>
    <name evidence="3" type="ORF">ACFQDL_21345</name>
</gene>
<feature type="region of interest" description="Disordered" evidence="1">
    <location>
        <begin position="162"/>
        <end position="181"/>
    </location>
</feature>
<keyword evidence="4" id="KW-1185">Reference proteome</keyword>
<dbReference type="InterPro" id="IPR035965">
    <property type="entry name" value="PAS-like_dom_sf"/>
</dbReference>
<evidence type="ECO:0000259" key="2">
    <source>
        <dbReference type="PROSITE" id="PS50112"/>
    </source>
</evidence>
<dbReference type="Proteomes" id="UP001596422">
    <property type="component" value="Unassembled WGS sequence"/>
</dbReference>
<dbReference type="CDD" id="cd00130">
    <property type="entry name" value="PAS"/>
    <property type="match status" value="1"/>
</dbReference>
<dbReference type="NCBIfam" id="TIGR00229">
    <property type="entry name" value="sensory_box"/>
    <property type="match status" value="1"/>
</dbReference>
<accession>A0ABW2A4W8</accession>
<feature type="compositionally biased region" description="Low complexity" evidence="1">
    <location>
        <begin position="165"/>
        <end position="179"/>
    </location>
</feature>
<dbReference type="Pfam" id="PF13188">
    <property type="entry name" value="PAS_8"/>
    <property type="match status" value="1"/>
</dbReference>
<evidence type="ECO:0000313" key="4">
    <source>
        <dbReference type="Proteomes" id="UP001596422"/>
    </source>
</evidence>
<protein>
    <submittedName>
        <fullName evidence="3">PAS domain S-box protein</fullName>
    </submittedName>
</protein>
<name>A0ABW2A4W8_9GAMM</name>
<organism evidence="3 4">
    <name type="scientific">Marinobacterium aestuariivivens</name>
    <dbReference type="NCBI Taxonomy" id="1698799"/>
    <lineage>
        <taxon>Bacteria</taxon>
        <taxon>Pseudomonadati</taxon>
        <taxon>Pseudomonadota</taxon>
        <taxon>Gammaproteobacteria</taxon>
        <taxon>Oceanospirillales</taxon>
        <taxon>Oceanospirillaceae</taxon>
        <taxon>Marinobacterium</taxon>
    </lineage>
</organism>
<evidence type="ECO:0000256" key="1">
    <source>
        <dbReference type="SAM" id="MobiDB-lite"/>
    </source>
</evidence>
<proteinExistence type="predicted"/>
<dbReference type="InterPro" id="IPR000014">
    <property type="entry name" value="PAS"/>
</dbReference>
<feature type="domain" description="PAS" evidence="2">
    <location>
        <begin position="41"/>
        <end position="78"/>
    </location>
</feature>
<comment type="caution">
    <text evidence="3">The sequence shown here is derived from an EMBL/GenBank/DDBJ whole genome shotgun (WGS) entry which is preliminary data.</text>
</comment>
<reference evidence="4" key="1">
    <citation type="journal article" date="2019" name="Int. J. Syst. Evol. Microbiol.">
        <title>The Global Catalogue of Microorganisms (GCM) 10K type strain sequencing project: providing services to taxonomists for standard genome sequencing and annotation.</title>
        <authorList>
            <consortium name="The Broad Institute Genomics Platform"/>
            <consortium name="The Broad Institute Genome Sequencing Center for Infectious Disease"/>
            <person name="Wu L."/>
            <person name="Ma J."/>
        </authorList>
    </citation>
    <scope>NUCLEOTIDE SEQUENCE [LARGE SCALE GENOMIC DNA]</scope>
    <source>
        <strain evidence="4">NBRC 111756</strain>
    </source>
</reference>